<reference evidence="1 2" key="1">
    <citation type="submission" date="2023-03" db="EMBL/GenBank/DDBJ databases">
        <title>Draft assemblies of triclosan tolerant bacteria isolated from returned activated sludge.</title>
        <authorList>
            <person name="Van Hamelsveld S."/>
        </authorList>
    </citation>
    <scope>NUCLEOTIDE SEQUENCE [LARGE SCALE GENOMIC DNA]</scope>
    <source>
        <strain evidence="1 2">GW210010_S58</strain>
    </source>
</reference>
<protein>
    <submittedName>
        <fullName evidence="1">Arginine deiminase-related protein</fullName>
    </submittedName>
</protein>
<dbReference type="RefSeq" id="WP_276264192.1">
    <property type="nucleotide sequence ID" value="NZ_JARJLM010000117.1"/>
</dbReference>
<accession>A0ABT6AJ42</accession>
<proteinExistence type="predicted"/>
<evidence type="ECO:0000313" key="1">
    <source>
        <dbReference type="EMBL" id="MDF3832621.1"/>
    </source>
</evidence>
<sequence length="302" mass="32764">MIHQPTILLVEPTHYDVSYSINPWMDPGLWASDPRGMHRNAVRAFESLRSALRAAGFAVEVAPGTLGQPDMVFPANAAVVLDGHAVLARFRYPERAGEEAPFARIFEGLRERGLIDSVSLLPEGCYQEGAGDCIWDAVRGHFWAGFGPRSSRAAADVMASEFGREVVALELATEQSYHLDVCFCPLSGGEILYYAPAFTPQALCTLRERVPASLRIEASEDDLRHFSVNAVNLHDQVVMTRTTPHLRAELGQRGYQLREVDLSPFMLSGGGAYCMTLRLDRSSAARQAAGSSGGAAQAAVAA</sequence>
<dbReference type="SUPFAM" id="SSF55909">
    <property type="entry name" value="Pentein"/>
    <property type="match status" value="1"/>
</dbReference>
<comment type="caution">
    <text evidence="1">The sequence shown here is derived from an EMBL/GenBank/DDBJ whole genome shotgun (WGS) entry which is preliminary data.</text>
</comment>
<dbReference type="Pfam" id="PF19420">
    <property type="entry name" value="DDAH_eukar"/>
    <property type="match status" value="1"/>
</dbReference>
<dbReference type="EMBL" id="JARJLM010000117">
    <property type="protein sequence ID" value="MDF3832621.1"/>
    <property type="molecule type" value="Genomic_DNA"/>
</dbReference>
<name>A0ABT6AJ42_9BURK</name>
<dbReference type="Proteomes" id="UP001216674">
    <property type="component" value="Unassembled WGS sequence"/>
</dbReference>
<evidence type="ECO:0000313" key="2">
    <source>
        <dbReference type="Proteomes" id="UP001216674"/>
    </source>
</evidence>
<dbReference type="Gene3D" id="3.75.10.10">
    <property type="entry name" value="L-arginine/glycine Amidinotransferase, Chain A"/>
    <property type="match status" value="1"/>
</dbReference>
<gene>
    <name evidence="1" type="ORF">P3W85_06635</name>
</gene>
<keyword evidence="2" id="KW-1185">Reference proteome</keyword>
<organism evidence="1 2">
    <name type="scientific">Cupriavidus basilensis</name>
    <dbReference type="NCBI Taxonomy" id="68895"/>
    <lineage>
        <taxon>Bacteria</taxon>
        <taxon>Pseudomonadati</taxon>
        <taxon>Pseudomonadota</taxon>
        <taxon>Betaproteobacteria</taxon>
        <taxon>Burkholderiales</taxon>
        <taxon>Burkholderiaceae</taxon>
        <taxon>Cupriavidus</taxon>
    </lineage>
</organism>